<dbReference type="Proteomes" id="UP001482513">
    <property type="component" value="Unassembled WGS sequence"/>
</dbReference>
<evidence type="ECO:0000313" key="3">
    <source>
        <dbReference type="Proteomes" id="UP001482513"/>
    </source>
</evidence>
<evidence type="ECO:0000259" key="1">
    <source>
        <dbReference type="PROSITE" id="PS51186"/>
    </source>
</evidence>
<dbReference type="PANTHER" id="PTHR43792:SF1">
    <property type="entry name" value="N-ACETYLTRANSFERASE DOMAIN-CONTAINING PROTEIN"/>
    <property type="match status" value="1"/>
</dbReference>
<keyword evidence="3" id="KW-1185">Reference proteome</keyword>
<evidence type="ECO:0000313" key="2">
    <source>
        <dbReference type="EMBL" id="MEP0945510.1"/>
    </source>
</evidence>
<dbReference type="RefSeq" id="WP_190698378.1">
    <property type="nucleotide sequence ID" value="NZ_JAMPKX010000001.1"/>
</dbReference>
<dbReference type="PANTHER" id="PTHR43792">
    <property type="entry name" value="GNAT FAMILY, PUTATIVE (AFU_ORTHOLOGUE AFUA_3G00765)-RELATED-RELATED"/>
    <property type="match status" value="1"/>
</dbReference>
<dbReference type="InterPro" id="IPR051531">
    <property type="entry name" value="N-acetyltransferase"/>
</dbReference>
<feature type="domain" description="N-acetyltransferase" evidence="1">
    <location>
        <begin position="10"/>
        <end position="174"/>
    </location>
</feature>
<reference evidence="2 3" key="1">
    <citation type="submission" date="2022-04" db="EMBL/GenBank/DDBJ databases">
        <title>Positive selection, recombination, and allopatry shape intraspecific diversity of widespread and dominant cyanobacteria.</title>
        <authorList>
            <person name="Wei J."/>
            <person name="Shu W."/>
            <person name="Hu C."/>
        </authorList>
    </citation>
    <scope>NUCLEOTIDE SEQUENCE [LARGE SCALE GENOMIC DNA]</scope>
    <source>
        <strain evidence="2 3">DQ-A4</strain>
    </source>
</reference>
<dbReference type="InterPro" id="IPR000182">
    <property type="entry name" value="GNAT_dom"/>
</dbReference>
<dbReference type="EMBL" id="JAMPKX010000001">
    <property type="protein sequence ID" value="MEP0945510.1"/>
    <property type="molecule type" value="Genomic_DNA"/>
</dbReference>
<organism evidence="2 3">
    <name type="scientific">Leptolyngbya subtilissima DQ-A4</name>
    <dbReference type="NCBI Taxonomy" id="2933933"/>
    <lineage>
        <taxon>Bacteria</taxon>
        <taxon>Bacillati</taxon>
        <taxon>Cyanobacteriota</taxon>
        <taxon>Cyanophyceae</taxon>
        <taxon>Leptolyngbyales</taxon>
        <taxon>Leptolyngbyaceae</taxon>
        <taxon>Leptolyngbya group</taxon>
        <taxon>Leptolyngbya</taxon>
    </lineage>
</organism>
<protein>
    <submittedName>
        <fullName evidence="2">GNAT family N-acetyltransferase</fullName>
    </submittedName>
</protein>
<comment type="caution">
    <text evidence="2">The sequence shown here is derived from an EMBL/GenBank/DDBJ whole genome shotgun (WGS) entry which is preliminary data.</text>
</comment>
<sequence length="177" mass="19860">MTQVLHTERLMLRPSTMADLDVVHALWTEPDIQRFLFDDRTLSRQEASDFLAASDESFTQQGYGLWLLFERLGEATAPSDPSLTIAGFSGLIAVPDEPPSLVFGTRPQLWGRGYATESTAAVLRYVFDELGLEQVVADVDEPNTASIRVLERLGMVQTRRAIVNDRPLLYYTLQPTQ</sequence>
<name>A0ABV0JYA1_9CYAN</name>
<dbReference type="SUPFAM" id="SSF55729">
    <property type="entry name" value="Acyl-CoA N-acyltransferases (Nat)"/>
    <property type="match status" value="1"/>
</dbReference>
<proteinExistence type="predicted"/>
<accession>A0ABV0JYA1</accession>
<gene>
    <name evidence="2" type="ORF">NC992_01370</name>
</gene>
<dbReference type="PROSITE" id="PS51186">
    <property type="entry name" value="GNAT"/>
    <property type="match status" value="1"/>
</dbReference>
<dbReference type="Gene3D" id="3.40.630.30">
    <property type="match status" value="1"/>
</dbReference>
<dbReference type="Pfam" id="PF13302">
    <property type="entry name" value="Acetyltransf_3"/>
    <property type="match status" value="1"/>
</dbReference>
<dbReference type="InterPro" id="IPR016181">
    <property type="entry name" value="Acyl_CoA_acyltransferase"/>
</dbReference>